<evidence type="ECO:0000313" key="10">
    <source>
        <dbReference type="Proteomes" id="UP000248544"/>
    </source>
</evidence>
<evidence type="ECO:0000256" key="3">
    <source>
        <dbReference type="ARBA" id="ARBA00022448"/>
    </source>
</evidence>
<dbReference type="EMBL" id="POUA01000010">
    <property type="protein sequence ID" value="PZG55856.1"/>
    <property type="molecule type" value="Genomic_DNA"/>
</dbReference>
<dbReference type="GO" id="GO:0034257">
    <property type="term" value="F:nicotinamide riboside transmembrane transporter activity"/>
    <property type="evidence" value="ECO:0007669"/>
    <property type="project" value="InterPro"/>
</dbReference>
<protein>
    <recommendedName>
        <fullName evidence="11">Nicotinamide mononucleotide transporter</fullName>
    </recommendedName>
</protein>
<dbReference type="AlphaFoldDB" id="A0A2W2H1F5"/>
<gene>
    <name evidence="9" type="ORF">C1I98_02565</name>
</gene>
<sequence length="220" mass="23832">MSGGTTWATAGFELFGQHVVWIDLVGNIGALATVMLAIRRTIWTWPVQLFASSLLFAASISAHVTGNALKQALFAALAVYGWWKWSRGIRAERTLPVRPGTIAERVTLIGVMIAGTGVVALAFHLVNQNLFEISWNPLPDAYIFVGSAVATFAQGRALIDFWWIWVLVDLVGVPLAFGAGLVVSGVVYGVFLVLVAVGFVTWTREYRSRTAVPVEKVVSA</sequence>
<keyword evidence="6 8" id="KW-1133">Transmembrane helix</keyword>
<keyword evidence="7 8" id="KW-0472">Membrane</keyword>
<feature type="transmembrane region" description="Helical" evidence="8">
    <location>
        <begin position="45"/>
        <end position="62"/>
    </location>
</feature>
<comment type="similarity">
    <text evidence="2">Belongs to the nicotinamide ribonucleoside (NR) uptake permease (TC 4.B.1) family.</text>
</comment>
<dbReference type="GO" id="GO:0005886">
    <property type="term" value="C:plasma membrane"/>
    <property type="evidence" value="ECO:0007669"/>
    <property type="project" value="UniProtKB-SubCell"/>
</dbReference>
<keyword evidence="10" id="KW-1185">Reference proteome</keyword>
<feature type="transmembrane region" description="Helical" evidence="8">
    <location>
        <begin position="106"/>
        <end position="126"/>
    </location>
</feature>
<evidence type="ECO:0000256" key="1">
    <source>
        <dbReference type="ARBA" id="ARBA00004651"/>
    </source>
</evidence>
<evidence type="ECO:0000256" key="4">
    <source>
        <dbReference type="ARBA" id="ARBA00022475"/>
    </source>
</evidence>
<keyword evidence="3" id="KW-0813">Transport</keyword>
<dbReference type="Pfam" id="PF04973">
    <property type="entry name" value="NMN_transporter"/>
    <property type="match status" value="1"/>
</dbReference>
<reference evidence="9 10" key="1">
    <citation type="submission" date="2018-01" db="EMBL/GenBank/DDBJ databases">
        <title>Draft genome sequence of Sphaerisporangium sp. 7K107.</title>
        <authorList>
            <person name="Sahin N."/>
            <person name="Saygin H."/>
            <person name="Ay H."/>
        </authorList>
    </citation>
    <scope>NUCLEOTIDE SEQUENCE [LARGE SCALE GENOMIC DNA]</scope>
    <source>
        <strain evidence="9 10">7K107</strain>
    </source>
</reference>
<evidence type="ECO:0000256" key="6">
    <source>
        <dbReference type="ARBA" id="ARBA00022989"/>
    </source>
</evidence>
<feature type="transmembrane region" description="Helical" evidence="8">
    <location>
        <begin position="175"/>
        <end position="200"/>
    </location>
</feature>
<feature type="transmembrane region" description="Helical" evidence="8">
    <location>
        <begin position="20"/>
        <end position="38"/>
    </location>
</feature>
<dbReference type="PANTHER" id="PTHR36122:SF2">
    <property type="entry name" value="NICOTINAMIDE RIBOSIDE TRANSPORTER PNUC"/>
    <property type="match status" value="1"/>
</dbReference>
<accession>A0A2W2H1F5</accession>
<evidence type="ECO:0008006" key="11">
    <source>
        <dbReference type="Google" id="ProtNLM"/>
    </source>
</evidence>
<proteinExistence type="inferred from homology"/>
<evidence type="ECO:0000256" key="2">
    <source>
        <dbReference type="ARBA" id="ARBA00006669"/>
    </source>
</evidence>
<evidence type="ECO:0000313" key="9">
    <source>
        <dbReference type="EMBL" id="PZG55856.1"/>
    </source>
</evidence>
<dbReference type="PANTHER" id="PTHR36122">
    <property type="entry name" value="NICOTINAMIDE RIBOSIDE TRANSPORTER PNUC"/>
    <property type="match status" value="1"/>
</dbReference>
<dbReference type="InterPro" id="IPR006419">
    <property type="entry name" value="NMN_transpt_PnuC"/>
</dbReference>
<keyword evidence="5 8" id="KW-0812">Transmembrane</keyword>
<dbReference type="Proteomes" id="UP000248544">
    <property type="component" value="Unassembled WGS sequence"/>
</dbReference>
<comment type="caution">
    <text evidence="9">The sequence shown here is derived from an EMBL/GenBank/DDBJ whole genome shotgun (WGS) entry which is preliminary data.</text>
</comment>
<evidence type="ECO:0000256" key="8">
    <source>
        <dbReference type="SAM" id="Phobius"/>
    </source>
</evidence>
<organism evidence="9 10">
    <name type="scientific">Spongiactinospora gelatinilytica</name>
    <dbReference type="NCBI Taxonomy" id="2666298"/>
    <lineage>
        <taxon>Bacteria</taxon>
        <taxon>Bacillati</taxon>
        <taxon>Actinomycetota</taxon>
        <taxon>Actinomycetes</taxon>
        <taxon>Streptosporangiales</taxon>
        <taxon>Streptosporangiaceae</taxon>
        <taxon>Spongiactinospora</taxon>
    </lineage>
</organism>
<dbReference type="RefSeq" id="WP_111165424.1">
    <property type="nucleotide sequence ID" value="NZ_POUA01000010.1"/>
</dbReference>
<name>A0A2W2H1F5_9ACTN</name>
<evidence type="ECO:0000256" key="7">
    <source>
        <dbReference type="ARBA" id="ARBA00023136"/>
    </source>
</evidence>
<keyword evidence="4" id="KW-1003">Cell membrane</keyword>
<evidence type="ECO:0000256" key="5">
    <source>
        <dbReference type="ARBA" id="ARBA00022692"/>
    </source>
</evidence>
<comment type="subcellular location">
    <subcellularLocation>
        <location evidence="1">Cell membrane</location>
        <topology evidence="1">Multi-pass membrane protein</topology>
    </subcellularLocation>
</comment>